<sequence length="344" mass="35174">MTNNKRITAPHTRLTASTAALLAAAAVGTLLASAAPASAAPAEHAKTIAHTKTVIIGLDGTMLDHVKTANTSRLHRLLAEGTSGTSSIAGHPSISGPSWSTVLTGVWNTKHGVQDNSFAGANFVRYPSVFTRIETADPALRTESISTWGGIATIAGSGTPHADVVTTTPAEATETATDTATATAVARDIVDRGPDVVFTQLDQVDGAGHATGAASVEYRQALESVDVEVGRIVDAVDARARATGEKWTVLVTDDHGHKPSGGHGGQTPDETTTFVIARGPGYPPGVTRDDYRIADITPTVLANLGIAQPGDLDGRPLIKTASTPAAGSSTGSLSEGIPQPIFGS</sequence>
<evidence type="ECO:0000313" key="3">
    <source>
        <dbReference type="EMBL" id="MDG3015940.1"/>
    </source>
</evidence>
<dbReference type="EMBL" id="JANRHA010000010">
    <property type="protein sequence ID" value="MDG3015940.1"/>
    <property type="molecule type" value="Genomic_DNA"/>
</dbReference>
<accession>A0A9X4M2Q5</accession>
<dbReference type="SUPFAM" id="SSF53649">
    <property type="entry name" value="Alkaline phosphatase-like"/>
    <property type="match status" value="1"/>
</dbReference>
<feature type="chain" id="PRO_5040834445" evidence="2">
    <location>
        <begin position="40"/>
        <end position="344"/>
    </location>
</feature>
<comment type="caution">
    <text evidence="3">The sequence shown here is derived from an EMBL/GenBank/DDBJ whole genome shotgun (WGS) entry which is preliminary data.</text>
</comment>
<evidence type="ECO:0000256" key="1">
    <source>
        <dbReference type="SAM" id="MobiDB-lite"/>
    </source>
</evidence>
<reference evidence="3" key="1">
    <citation type="submission" date="2022-08" db="EMBL/GenBank/DDBJ databases">
        <title>Genome analysis of Corynebacteriales strain.</title>
        <authorList>
            <person name="Lee S.D."/>
        </authorList>
    </citation>
    <scope>NUCLEOTIDE SEQUENCE</scope>
    <source>
        <strain evidence="3">D3-21</strain>
    </source>
</reference>
<protein>
    <submittedName>
        <fullName evidence="3">Alkaline phosphatase family protein</fullName>
    </submittedName>
</protein>
<name>A0A9X4M2Q5_9ACTN</name>
<dbReference type="Pfam" id="PF01663">
    <property type="entry name" value="Phosphodiest"/>
    <property type="match status" value="1"/>
</dbReference>
<dbReference type="InterPro" id="IPR002591">
    <property type="entry name" value="Phosphodiest/P_Trfase"/>
</dbReference>
<dbReference type="Proteomes" id="UP001152755">
    <property type="component" value="Unassembled WGS sequence"/>
</dbReference>
<organism evidence="3 4">
    <name type="scientific">Speluncibacter jeojiensis</name>
    <dbReference type="NCBI Taxonomy" id="2710754"/>
    <lineage>
        <taxon>Bacteria</taxon>
        <taxon>Bacillati</taxon>
        <taxon>Actinomycetota</taxon>
        <taxon>Actinomycetes</taxon>
        <taxon>Mycobacteriales</taxon>
        <taxon>Speluncibacteraceae</taxon>
        <taxon>Speluncibacter</taxon>
    </lineage>
</organism>
<feature type="compositionally biased region" description="Low complexity" evidence="1">
    <location>
        <begin position="320"/>
        <end position="334"/>
    </location>
</feature>
<dbReference type="AlphaFoldDB" id="A0A9X4M2Q5"/>
<dbReference type="GO" id="GO:0016787">
    <property type="term" value="F:hydrolase activity"/>
    <property type="evidence" value="ECO:0007669"/>
    <property type="project" value="UniProtKB-ARBA"/>
</dbReference>
<dbReference type="InterPro" id="IPR017850">
    <property type="entry name" value="Alkaline_phosphatase_core_sf"/>
</dbReference>
<evidence type="ECO:0000256" key="2">
    <source>
        <dbReference type="SAM" id="SignalP"/>
    </source>
</evidence>
<dbReference type="Gene3D" id="3.40.720.10">
    <property type="entry name" value="Alkaline Phosphatase, subunit A"/>
    <property type="match status" value="2"/>
</dbReference>
<proteinExistence type="predicted"/>
<keyword evidence="4" id="KW-1185">Reference proteome</keyword>
<dbReference type="PANTHER" id="PTHR10151:SF120">
    <property type="entry name" value="BIS(5'-ADENOSYL)-TRIPHOSPHATASE"/>
    <property type="match status" value="1"/>
</dbReference>
<keyword evidence="2" id="KW-0732">Signal</keyword>
<dbReference type="PANTHER" id="PTHR10151">
    <property type="entry name" value="ECTONUCLEOTIDE PYROPHOSPHATASE/PHOSPHODIESTERASE"/>
    <property type="match status" value="1"/>
</dbReference>
<feature type="signal peptide" evidence="2">
    <location>
        <begin position="1"/>
        <end position="39"/>
    </location>
</feature>
<feature type="region of interest" description="Disordered" evidence="1">
    <location>
        <begin position="320"/>
        <end position="344"/>
    </location>
</feature>
<dbReference type="RefSeq" id="WP_332520293.1">
    <property type="nucleotide sequence ID" value="NZ_JANRHA010000010.1"/>
</dbReference>
<evidence type="ECO:0000313" key="4">
    <source>
        <dbReference type="Proteomes" id="UP001152755"/>
    </source>
</evidence>
<gene>
    <name evidence="3" type="ORF">NVS88_15370</name>
</gene>